<evidence type="ECO:0000256" key="4">
    <source>
        <dbReference type="ARBA" id="ARBA00023295"/>
    </source>
</evidence>
<keyword evidence="2" id="KW-0732">Signal</keyword>
<accession>A0A4S1DRB9</accession>
<dbReference type="GO" id="GO:0033916">
    <property type="term" value="F:beta-agarase activity"/>
    <property type="evidence" value="ECO:0007669"/>
    <property type="project" value="InterPro"/>
</dbReference>
<dbReference type="PROSITE" id="PS51762">
    <property type="entry name" value="GH16_2"/>
    <property type="match status" value="1"/>
</dbReference>
<evidence type="ECO:0000313" key="6">
    <source>
        <dbReference type="EMBL" id="TGV00253.1"/>
    </source>
</evidence>
<dbReference type="Gene3D" id="2.60.120.200">
    <property type="match status" value="1"/>
</dbReference>
<dbReference type="Proteomes" id="UP000307602">
    <property type="component" value="Unassembled WGS sequence"/>
</dbReference>
<comment type="caution">
    <text evidence="6">The sequence shown here is derived from an EMBL/GenBank/DDBJ whole genome shotgun (WGS) entry which is preliminary data.</text>
</comment>
<dbReference type="Pfam" id="PF00722">
    <property type="entry name" value="Glyco_hydro_16"/>
    <property type="match status" value="1"/>
</dbReference>
<dbReference type="CDD" id="cd02178">
    <property type="entry name" value="GH16_beta_agarase"/>
    <property type="match status" value="1"/>
</dbReference>
<sequence>MKRIICIALFSILHSVLKAQTPEPPKGFKWVKNEKFSDEFNGKKLDKTKWYSRSPYWVNGRAPATFRAYSVSVKKGNLQIKNSVLKNDKKYNIAGGAVASVAKDALYGFYEARMKASSITMSSTFWMKNKPDTKDCPFEVQELDIVEVVGKQKTGFDFRTKLHSNTHIFHTDCNGKKTSKSASAPPTEIHPPANEAYHVYGCWWVDANTIKIYLDGVYQFTMNPSTDYRSHPFNKPMYMHLVTETYNWESPPTPEELADNTKNTTYYDWVRSYTLVPINSKKTETK</sequence>
<dbReference type="InterPro" id="IPR016287">
    <property type="entry name" value="Beta_agarase"/>
</dbReference>
<keyword evidence="7" id="KW-1185">Reference proteome</keyword>
<evidence type="ECO:0000259" key="5">
    <source>
        <dbReference type="PROSITE" id="PS51762"/>
    </source>
</evidence>
<feature type="domain" description="GH16" evidence="5">
    <location>
        <begin position="16"/>
        <end position="278"/>
    </location>
</feature>
<keyword evidence="3 6" id="KW-0378">Hydrolase</keyword>
<dbReference type="RefSeq" id="WP_135879076.1">
    <property type="nucleotide sequence ID" value="NZ_SRSO01000051.1"/>
</dbReference>
<name>A0A4S1DRB9_9FLAO</name>
<evidence type="ECO:0000256" key="2">
    <source>
        <dbReference type="ARBA" id="ARBA00022729"/>
    </source>
</evidence>
<dbReference type="InterPro" id="IPR000757">
    <property type="entry name" value="Beta-glucanase-like"/>
</dbReference>
<dbReference type="EMBL" id="SRSO01000051">
    <property type="protein sequence ID" value="TGV00253.1"/>
    <property type="molecule type" value="Genomic_DNA"/>
</dbReference>
<evidence type="ECO:0000256" key="1">
    <source>
        <dbReference type="ARBA" id="ARBA00006865"/>
    </source>
</evidence>
<dbReference type="SUPFAM" id="SSF49899">
    <property type="entry name" value="Concanavalin A-like lectins/glucanases"/>
    <property type="match status" value="1"/>
</dbReference>
<proteinExistence type="inferred from homology"/>
<evidence type="ECO:0000256" key="3">
    <source>
        <dbReference type="ARBA" id="ARBA00022801"/>
    </source>
</evidence>
<dbReference type="AlphaFoldDB" id="A0A4S1DRB9"/>
<dbReference type="InterPro" id="IPR013320">
    <property type="entry name" value="ConA-like_dom_sf"/>
</dbReference>
<dbReference type="GO" id="GO:0005975">
    <property type="term" value="P:carbohydrate metabolic process"/>
    <property type="evidence" value="ECO:0007669"/>
    <property type="project" value="InterPro"/>
</dbReference>
<protein>
    <submittedName>
        <fullName evidence="6">Glycosyl hydrolase family protein</fullName>
    </submittedName>
</protein>
<comment type="similarity">
    <text evidence="1">Belongs to the glycosyl hydrolase 16 family.</text>
</comment>
<gene>
    <name evidence="6" type="ORF">EM932_20480</name>
</gene>
<dbReference type="OrthoDB" id="657277at2"/>
<organism evidence="6 7">
    <name type="scientific">Flavivirga rizhaonensis</name>
    <dbReference type="NCBI Taxonomy" id="2559571"/>
    <lineage>
        <taxon>Bacteria</taxon>
        <taxon>Pseudomonadati</taxon>
        <taxon>Bacteroidota</taxon>
        <taxon>Flavobacteriia</taxon>
        <taxon>Flavobacteriales</taxon>
        <taxon>Flavobacteriaceae</taxon>
        <taxon>Flavivirga</taxon>
    </lineage>
</organism>
<reference evidence="6 7" key="1">
    <citation type="submission" date="2019-04" db="EMBL/GenBank/DDBJ databases">
        <authorList>
            <person name="Liu A."/>
        </authorList>
    </citation>
    <scope>NUCLEOTIDE SEQUENCE [LARGE SCALE GENOMIC DNA]</scope>
    <source>
        <strain evidence="6 7">RZ03</strain>
    </source>
</reference>
<evidence type="ECO:0000313" key="7">
    <source>
        <dbReference type="Proteomes" id="UP000307602"/>
    </source>
</evidence>
<keyword evidence="4" id="KW-0326">Glycosidase</keyword>